<gene>
    <name evidence="1" type="ORF">KPL71_022893</name>
</gene>
<sequence length="442" mass="50876">MVSDSDLVTRLRDILRNSDLDTATAGSVRRLLEEDFKVDLSDRKAFVSEQIDLFLQTLEKEREEIEDDGNGAVEANADDKEEEEEESESKREKSIKVGRQVKRRGGGGFNKLCSLSTQLQKVVGAPELARTEVVKKLWVYIKENKLQDPNNKRKILCDESLQALFGVNSIDMFKMNRALSKHIWPLGAEDENVKQKIGVEDFKNSEEEEEKEQEQEQEHEEEEEEEETSIEQQSKENRSTKADKDVKKRRGGFTKLCSLSPDLQTFVGVSELARTEVVKKLWAYIREKNLQDPKNRRNIICDEALQVLFRVNSINMFQMNKALTRHIWPLDEADAKSKEKEKQCEQVEEGEIGYLYPASCTLFFMTASSANCHPMRSCRDHKVDNAFIFHPLYDMQQQLLGIYDALCALQLVGFNYSTELGITRNIKVVQQYSPYYAENACV</sequence>
<comment type="caution">
    <text evidence="1">The sequence shown here is derived from an EMBL/GenBank/DDBJ whole genome shotgun (WGS) entry which is preliminary data.</text>
</comment>
<reference evidence="2" key="1">
    <citation type="journal article" date="2023" name="Hortic. Res.">
        <title>A chromosome-level phased genome enabling allele-level studies in sweet orange: a case study on citrus Huanglongbing tolerance.</title>
        <authorList>
            <person name="Wu B."/>
            <person name="Yu Q."/>
            <person name="Deng Z."/>
            <person name="Duan Y."/>
            <person name="Luo F."/>
            <person name="Gmitter F. Jr."/>
        </authorList>
    </citation>
    <scope>NUCLEOTIDE SEQUENCE [LARGE SCALE GENOMIC DNA]</scope>
    <source>
        <strain evidence="2">cv. Valencia</strain>
    </source>
</reference>
<proteinExistence type="predicted"/>
<evidence type="ECO:0000313" key="1">
    <source>
        <dbReference type="EMBL" id="KAH9695720.1"/>
    </source>
</evidence>
<name>A0ACB8IHA5_CITSI</name>
<dbReference type="Proteomes" id="UP000829398">
    <property type="component" value="Chromosome 8"/>
</dbReference>
<evidence type="ECO:0000313" key="2">
    <source>
        <dbReference type="Proteomes" id="UP000829398"/>
    </source>
</evidence>
<protein>
    <submittedName>
        <fullName evidence="1">Swib complex baf60b domain-containing protein</fullName>
    </submittedName>
</protein>
<organism evidence="1 2">
    <name type="scientific">Citrus sinensis</name>
    <name type="common">Sweet orange</name>
    <name type="synonym">Citrus aurantium var. sinensis</name>
    <dbReference type="NCBI Taxonomy" id="2711"/>
    <lineage>
        <taxon>Eukaryota</taxon>
        <taxon>Viridiplantae</taxon>
        <taxon>Streptophyta</taxon>
        <taxon>Embryophyta</taxon>
        <taxon>Tracheophyta</taxon>
        <taxon>Spermatophyta</taxon>
        <taxon>Magnoliopsida</taxon>
        <taxon>eudicotyledons</taxon>
        <taxon>Gunneridae</taxon>
        <taxon>Pentapetalae</taxon>
        <taxon>rosids</taxon>
        <taxon>malvids</taxon>
        <taxon>Sapindales</taxon>
        <taxon>Rutaceae</taxon>
        <taxon>Aurantioideae</taxon>
        <taxon>Citrus</taxon>
    </lineage>
</organism>
<keyword evidence="2" id="KW-1185">Reference proteome</keyword>
<dbReference type="EMBL" id="CM039177">
    <property type="protein sequence ID" value="KAH9695720.1"/>
    <property type="molecule type" value="Genomic_DNA"/>
</dbReference>
<accession>A0ACB8IHA5</accession>